<proteinExistence type="inferred from homology"/>
<reference evidence="3 4" key="2">
    <citation type="submission" date="2018-11" db="EMBL/GenBank/DDBJ databases">
        <authorList>
            <consortium name="Pathogen Informatics"/>
        </authorList>
    </citation>
    <scope>NUCLEOTIDE SEQUENCE [LARGE SCALE GENOMIC DNA]</scope>
</reference>
<keyword evidence="1" id="KW-0479">Metal-binding</keyword>
<dbReference type="InterPro" id="IPR044399">
    <property type="entry name" value="Mb-like_M"/>
</dbReference>
<name>A0A0N5D816_THECL</name>
<dbReference type="EMBL" id="UYYF01004754">
    <property type="protein sequence ID" value="VDN06843.1"/>
    <property type="molecule type" value="Genomic_DNA"/>
</dbReference>
<dbReference type="InterPro" id="IPR000971">
    <property type="entry name" value="Globin"/>
</dbReference>
<accession>A0A0N5D816</accession>
<keyword evidence="1" id="KW-0349">Heme</keyword>
<dbReference type="CDD" id="cd01040">
    <property type="entry name" value="Mb-like"/>
    <property type="match status" value="1"/>
</dbReference>
<dbReference type="OrthoDB" id="436496at2759"/>
<sequence>MDKQISNLSDEDKFLLRETWASMNRNIQKIAVNIFGMIFEECPDAKSLFPFTDISKKNSDFIKFHSLRFMQAIESVLLAVNDIDTIGPLLTNLGHVHGKLEERVNFKTEYWNVFRDCTLFHFKRALTKNHAITKIQQTLSKRIQSKIDMNYVIMLWQILLDFMIAEMTRSFNEEVQARKMRMGKRHLKDERDEMLKKKRAEM</sequence>
<dbReference type="OMA" id="RFMQAIE"/>
<comment type="similarity">
    <text evidence="1">Belongs to the globin family.</text>
</comment>
<gene>
    <name evidence="3" type="ORF">TCLT_LOCUS9225</name>
</gene>
<keyword evidence="1" id="KW-0813">Transport</keyword>
<dbReference type="InterPro" id="IPR053341">
    <property type="entry name" value="Oxidative_stress_globin-like"/>
</dbReference>
<dbReference type="Pfam" id="PF00042">
    <property type="entry name" value="Globin"/>
    <property type="match status" value="1"/>
</dbReference>
<dbReference type="PANTHER" id="PTHR47768:SF2">
    <property type="entry name" value="GLOBIN-RELATED"/>
    <property type="match status" value="1"/>
</dbReference>
<dbReference type="GO" id="GO:0005344">
    <property type="term" value="F:oxygen carrier activity"/>
    <property type="evidence" value="ECO:0007669"/>
    <property type="project" value="UniProtKB-KW"/>
</dbReference>
<evidence type="ECO:0000259" key="2">
    <source>
        <dbReference type="PROSITE" id="PS01033"/>
    </source>
</evidence>
<dbReference type="PANTHER" id="PTHR47768">
    <property type="entry name" value="GLOBIN RELATED-RELATED"/>
    <property type="match status" value="1"/>
</dbReference>
<keyword evidence="4" id="KW-1185">Reference proteome</keyword>
<evidence type="ECO:0000313" key="3">
    <source>
        <dbReference type="EMBL" id="VDN06843.1"/>
    </source>
</evidence>
<keyword evidence="1" id="KW-0408">Iron</keyword>
<dbReference type="GO" id="GO:0019825">
    <property type="term" value="F:oxygen binding"/>
    <property type="evidence" value="ECO:0007669"/>
    <property type="project" value="InterPro"/>
</dbReference>
<evidence type="ECO:0000313" key="4">
    <source>
        <dbReference type="Proteomes" id="UP000276776"/>
    </source>
</evidence>
<dbReference type="InterPro" id="IPR009050">
    <property type="entry name" value="Globin-like_sf"/>
</dbReference>
<organism evidence="5">
    <name type="scientific">Thelazia callipaeda</name>
    <name type="common">Oriental eyeworm</name>
    <name type="synonym">Parasitic nematode</name>
    <dbReference type="NCBI Taxonomy" id="103827"/>
    <lineage>
        <taxon>Eukaryota</taxon>
        <taxon>Metazoa</taxon>
        <taxon>Ecdysozoa</taxon>
        <taxon>Nematoda</taxon>
        <taxon>Chromadorea</taxon>
        <taxon>Rhabditida</taxon>
        <taxon>Spirurina</taxon>
        <taxon>Spiruromorpha</taxon>
        <taxon>Thelazioidea</taxon>
        <taxon>Thelaziidae</taxon>
        <taxon>Thelazia</taxon>
    </lineage>
</organism>
<feature type="domain" description="Globin" evidence="2">
    <location>
        <begin position="7"/>
        <end position="144"/>
    </location>
</feature>
<dbReference type="InterPro" id="IPR012292">
    <property type="entry name" value="Globin/Proto"/>
</dbReference>
<dbReference type="AlphaFoldDB" id="A0A0N5D816"/>
<evidence type="ECO:0000256" key="1">
    <source>
        <dbReference type="RuleBase" id="RU000356"/>
    </source>
</evidence>
<dbReference type="PROSITE" id="PS01033">
    <property type="entry name" value="GLOBIN"/>
    <property type="match status" value="1"/>
</dbReference>
<dbReference type="SUPFAM" id="SSF46458">
    <property type="entry name" value="Globin-like"/>
    <property type="match status" value="1"/>
</dbReference>
<dbReference type="STRING" id="103827.A0A0N5D816"/>
<dbReference type="WBParaSite" id="TCLT_0000923601-mRNA-1">
    <property type="protein sequence ID" value="TCLT_0000923601-mRNA-1"/>
    <property type="gene ID" value="TCLT_0000923601"/>
</dbReference>
<dbReference type="GO" id="GO:0020037">
    <property type="term" value="F:heme binding"/>
    <property type="evidence" value="ECO:0007669"/>
    <property type="project" value="InterPro"/>
</dbReference>
<evidence type="ECO:0000313" key="5">
    <source>
        <dbReference type="WBParaSite" id="TCLT_0000923601-mRNA-1"/>
    </source>
</evidence>
<keyword evidence="1" id="KW-0561">Oxygen transport</keyword>
<protein>
    <submittedName>
        <fullName evidence="5">GLOBIN domain-containing protein</fullName>
    </submittedName>
</protein>
<dbReference type="Gene3D" id="1.10.490.10">
    <property type="entry name" value="Globins"/>
    <property type="match status" value="1"/>
</dbReference>
<reference evidence="5" key="1">
    <citation type="submission" date="2017-02" db="UniProtKB">
        <authorList>
            <consortium name="WormBaseParasite"/>
        </authorList>
    </citation>
    <scope>IDENTIFICATION</scope>
</reference>
<dbReference type="Proteomes" id="UP000276776">
    <property type="component" value="Unassembled WGS sequence"/>
</dbReference>